<accession>A0ABV6MQJ7</accession>
<reference evidence="6 7" key="1">
    <citation type="submission" date="2024-09" db="EMBL/GenBank/DDBJ databases">
        <authorList>
            <person name="Sun Q."/>
            <person name="Mori K."/>
        </authorList>
    </citation>
    <scope>NUCLEOTIDE SEQUENCE [LARGE SCALE GENOMIC DNA]</scope>
    <source>
        <strain evidence="6 7">TBRC 1432</strain>
    </source>
</reference>
<proteinExistence type="inferred from homology"/>
<dbReference type="InterPro" id="IPR036388">
    <property type="entry name" value="WH-like_DNA-bd_sf"/>
</dbReference>
<dbReference type="Proteomes" id="UP001589810">
    <property type="component" value="Unassembled WGS sequence"/>
</dbReference>
<dbReference type="InterPro" id="IPR000847">
    <property type="entry name" value="LysR_HTH_N"/>
</dbReference>
<protein>
    <submittedName>
        <fullName evidence="6">LysR family transcriptional regulator</fullName>
    </submittedName>
</protein>
<dbReference type="Gene3D" id="1.10.10.10">
    <property type="entry name" value="Winged helix-like DNA-binding domain superfamily/Winged helix DNA-binding domain"/>
    <property type="match status" value="1"/>
</dbReference>
<evidence type="ECO:0000256" key="4">
    <source>
        <dbReference type="ARBA" id="ARBA00023163"/>
    </source>
</evidence>
<sequence length="331" mass="35833">MTASCGGPMGFEVRQLRLVAAIGREGNLSRAASALGVSQPAVSCQLSRLEKQLGYRLFERNDNGVTPTPMGEALLRRVDSVLPLMDDLLTDIEQRTVVNAVPAVLRVGAVCSAIAGRIGGLVAGAVQSGTVSVQIDDCVLRLLDMVGDRRLDLAAIKEYPGYEHPLPPQVRVTAFMADPTAVLLPEGHPLAARDVVELGDLREEEWVLHPVDSSRFHEYLFASCAALGFRPRITHQCASEQASLQVVRNGAISLSQAGSPALAPGIACRLLGRNALSRKHALAWRLDSPLAAAAADLVEELRKVYWHEARDSPLFDHWGTEPSKWELSETR</sequence>
<evidence type="ECO:0000256" key="3">
    <source>
        <dbReference type="ARBA" id="ARBA00023125"/>
    </source>
</evidence>
<dbReference type="SUPFAM" id="SSF53850">
    <property type="entry name" value="Periplasmic binding protein-like II"/>
    <property type="match status" value="1"/>
</dbReference>
<dbReference type="PRINTS" id="PR00039">
    <property type="entry name" value="HTHLYSR"/>
</dbReference>
<keyword evidence="4" id="KW-0804">Transcription</keyword>
<evidence type="ECO:0000313" key="6">
    <source>
        <dbReference type="EMBL" id="MFC0542512.1"/>
    </source>
</evidence>
<dbReference type="PANTHER" id="PTHR30346">
    <property type="entry name" value="TRANSCRIPTIONAL DUAL REGULATOR HCAR-RELATED"/>
    <property type="match status" value="1"/>
</dbReference>
<keyword evidence="3" id="KW-0238">DNA-binding</keyword>
<evidence type="ECO:0000259" key="5">
    <source>
        <dbReference type="PROSITE" id="PS50931"/>
    </source>
</evidence>
<comment type="similarity">
    <text evidence="1">Belongs to the LysR transcriptional regulatory family.</text>
</comment>
<gene>
    <name evidence="6" type="ORF">ACFFH7_13525</name>
</gene>
<dbReference type="PROSITE" id="PS50931">
    <property type="entry name" value="HTH_LYSR"/>
    <property type="match status" value="1"/>
</dbReference>
<keyword evidence="2" id="KW-0805">Transcription regulation</keyword>
<dbReference type="Gene3D" id="3.40.190.290">
    <property type="match status" value="1"/>
</dbReference>
<organism evidence="6 7">
    <name type="scientific">Kutzneria chonburiensis</name>
    <dbReference type="NCBI Taxonomy" id="1483604"/>
    <lineage>
        <taxon>Bacteria</taxon>
        <taxon>Bacillati</taxon>
        <taxon>Actinomycetota</taxon>
        <taxon>Actinomycetes</taxon>
        <taxon>Pseudonocardiales</taxon>
        <taxon>Pseudonocardiaceae</taxon>
        <taxon>Kutzneria</taxon>
    </lineage>
</organism>
<feature type="domain" description="HTH lysR-type" evidence="5">
    <location>
        <begin position="11"/>
        <end position="68"/>
    </location>
</feature>
<dbReference type="Pfam" id="PF03466">
    <property type="entry name" value="LysR_substrate"/>
    <property type="match status" value="1"/>
</dbReference>
<dbReference type="EMBL" id="JBHLUD010000004">
    <property type="protein sequence ID" value="MFC0542512.1"/>
    <property type="molecule type" value="Genomic_DNA"/>
</dbReference>
<dbReference type="SUPFAM" id="SSF46785">
    <property type="entry name" value="Winged helix' DNA-binding domain"/>
    <property type="match status" value="1"/>
</dbReference>
<dbReference type="InterPro" id="IPR036390">
    <property type="entry name" value="WH_DNA-bd_sf"/>
</dbReference>
<evidence type="ECO:0000256" key="1">
    <source>
        <dbReference type="ARBA" id="ARBA00009437"/>
    </source>
</evidence>
<keyword evidence="7" id="KW-1185">Reference proteome</keyword>
<dbReference type="PANTHER" id="PTHR30346:SF30">
    <property type="entry name" value="SMALL NEUTRAL PROTEASE REGULATORY PROTEIN"/>
    <property type="match status" value="1"/>
</dbReference>
<dbReference type="RefSeq" id="WP_273940931.1">
    <property type="nucleotide sequence ID" value="NZ_CP097263.1"/>
</dbReference>
<evidence type="ECO:0000313" key="7">
    <source>
        <dbReference type="Proteomes" id="UP001589810"/>
    </source>
</evidence>
<dbReference type="InterPro" id="IPR005119">
    <property type="entry name" value="LysR_subst-bd"/>
</dbReference>
<comment type="caution">
    <text evidence="6">The sequence shown here is derived from an EMBL/GenBank/DDBJ whole genome shotgun (WGS) entry which is preliminary data.</text>
</comment>
<dbReference type="Pfam" id="PF00126">
    <property type="entry name" value="HTH_1"/>
    <property type="match status" value="1"/>
</dbReference>
<name>A0ABV6MQJ7_9PSEU</name>
<evidence type="ECO:0000256" key="2">
    <source>
        <dbReference type="ARBA" id="ARBA00023015"/>
    </source>
</evidence>